<evidence type="ECO:0000256" key="1">
    <source>
        <dbReference type="SAM" id="MobiDB-lite"/>
    </source>
</evidence>
<comment type="caution">
    <text evidence="2">The sequence shown here is derived from an EMBL/GenBank/DDBJ whole genome shotgun (WGS) entry which is preliminary data.</text>
</comment>
<feature type="region of interest" description="Disordered" evidence="1">
    <location>
        <begin position="131"/>
        <end position="160"/>
    </location>
</feature>
<gene>
    <name evidence="2" type="ORF">SK128_027722</name>
</gene>
<protein>
    <submittedName>
        <fullName evidence="2">Uncharacterized protein</fullName>
    </submittedName>
</protein>
<keyword evidence="3" id="KW-1185">Reference proteome</keyword>
<feature type="compositionally biased region" description="Polar residues" evidence="1">
    <location>
        <begin position="46"/>
        <end position="57"/>
    </location>
</feature>
<dbReference type="EMBL" id="JAXCGZ010004135">
    <property type="protein sequence ID" value="KAK7082216.1"/>
    <property type="molecule type" value="Genomic_DNA"/>
</dbReference>
<feature type="compositionally biased region" description="Gly residues" evidence="1">
    <location>
        <begin position="1"/>
        <end position="13"/>
    </location>
</feature>
<dbReference type="AlphaFoldDB" id="A0AAN8XDL5"/>
<organism evidence="2 3">
    <name type="scientific">Halocaridina rubra</name>
    <name type="common">Hawaiian red shrimp</name>
    <dbReference type="NCBI Taxonomy" id="373956"/>
    <lineage>
        <taxon>Eukaryota</taxon>
        <taxon>Metazoa</taxon>
        <taxon>Ecdysozoa</taxon>
        <taxon>Arthropoda</taxon>
        <taxon>Crustacea</taxon>
        <taxon>Multicrustacea</taxon>
        <taxon>Malacostraca</taxon>
        <taxon>Eumalacostraca</taxon>
        <taxon>Eucarida</taxon>
        <taxon>Decapoda</taxon>
        <taxon>Pleocyemata</taxon>
        <taxon>Caridea</taxon>
        <taxon>Atyoidea</taxon>
        <taxon>Atyidae</taxon>
        <taxon>Halocaridina</taxon>
    </lineage>
</organism>
<feature type="compositionally biased region" description="Low complexity" evidence="1">
    <location>
        <begin position="29"/>
        <end position="44"/>
    </location>
</feature>
<feature type="region of interest" description="Disordered" evidence="1">
    <location>
        <begin position="1"/>
        <end position="57"/>
    </location>
</feature>
<accession>A0AAN8XDL5</accession>
<name>A0AAN8XDL5_HALRR</name>
<evidence type="ECO:0000313" key="2">
    <source>
        <dbReference type="EMBL" id="KAK7082216.1"/>
    </source>
</evidence>
<dbReference type="Proteomes" id="UP001381693">
    <property type="component" value="Unassembled WGS sequence"/>
</dbReference>
<sequence length="227" mass="23292">MAGPGGYCPGMGMGLPSSHSAPPTPPKTPQHQHTSRSGSSSGPSNVGETSSGRSDCSFGKSSVYNRDHLHTTHSHAHFSGLDASKAQLFSQGSGNANPGVSANQYLGDVSSPSSKMEAAMALQAARNNFASSATTSPTSSSSVSFPPSNVSPASSSGASSAAFFRDDTTTAANMAANLMRPPFGQELFQGHMFAGSAHAQGAMNLQGAQSFYHYGAQGLHPYYMAPR</sequence>
<proteinExistence type="predicted"/>
<reference evidence="2 3" key="1">
    <citation type="submission" date="2023-11" db="EMBL/GenBank/DDBJ databases">
        <title>Halocaridina rubra genome assembly.</title>
        <authorList>
            <person name="Smith C."/>
        </authorList>
    </citation>
    <scope>NUCLEOTIDE SEQUENCE [LARGE SCALE GENOMIC DNA]</scope>
    <source>
        <strain evidence="2">EP-1</strain>
        <tissue evidence="2">Whole</tissue>
    </source>
</reference>
<evidence type="ECO:0000313" key="3">
    <source>
        <dbReference type="Proteomes" id="UP001381693"/>
    </source>
</evidence>